<evidence type="ECO:0000313" key="3">
    <source>
        <dbReference type="Proteomes" id="UP000032522"/>
    </source>
</evidence>
<gene>
    <name evidence="2" type="ORF">LG52_26</name>
</gene>
<evidence type="ECO:0000313" key="2">
    <source>
        <dbReference type="EMBL" id="KJE27151.1"/>
    </source>
</evidence>
<evidence type="ECO:0000259" key="1">
    <source>
        <dbReference type="Pfam" id="PF04233"/>
    </source>
</evidence>
<dbReference type="RefSeq" id="WP_052524457.1">
    <property type="nucleotide sequence ID" value="NZ_JYBP01000003.1"/>
</dbReference>
<dbReference type="EMBL" id="JYBP01000003">
    <property type="protein sequence ID" value="KJE27151.1"/>
    <property type="molecule type" value="Genomic_DNA"/>
</dbReference>
<accession>A0A0D8BSL2</accession>
<organism evidence="2 3">
    <name type="scientific">Geobacillus kaustophilus</name>
    <dbReference type="NCBI Taxonomy" id="1462"/>
    <lineage>
        <taxon>Bacteria</taxon>
        <taxon>Bacillati</taxon>
        <taxon>Bacillota</taxon>
        <taxon>Bacilli</taxon>
        <taxon>Bacillales</taxon>
        <taxon>Anoxybacillaceae</taxon>
        <taxon>Geobacillus</taxon>
        <taxon>Geobacillus thermoleovorans group</taxon>
    </lineage>
</organism>
<dbReference type="PATRIC" id="fig|1462.6.peg.133"/>
<reference evidence="2 3" key="1">
    <citation type="submission" date="2015-01" db="EMBL/GenBank/DDBJ databases">
        <authorList>
            <person name="Filippidou S."/>
            <person name="Jeanneret N."/>
            <person name="Russel-Delif L."/>
            <person name="Junier T."/>
            <person name="Wunderlin T."/>
            <person name="Molina V."/>
            <person name="Johnson S.L."/>
            <person name="Davenport K.W."/>
            <person name="Chain P.S."/>
            <person name="Dorador C."/>
            <person name="Junier P."/>
        </authorList>
    </citation>
    <scope>NUCLEOTIDE SEQUENCE [LARGE SCALE GENOMIC DNA]</scope>
    <source>
        <strain evidence="2 3">Et7/4</strain>
    </source>
</reference>
<dbReference type="Pfam" id="PF04233">
    <property type="entry name" value="Phage_Mu_F"/>
    <property type="match status" value="1"/>
</dbReference>
<proteinExistence type="predicted"/>
<dbReference type="AlphaFoldDB" id="A0A0D8BSL2"/>
<dbReference type="InterPro" id="IPR006528">
    <property type="entry name" value="Phage_head_morphogenesis_dom"/>
</dbReference>
<feature type="domain" description="Phage head morphogenesis" evidence="1">
    <location>
        <begin position="115"/>
        <end position="226"/>
    </location>
</feature>
<sequence>MERVEKILDELQRAYENGDKDEVEGILKSIQMPSQKEWRKLVRKLIYSATEAGILRAHFEIMKLKELYEFAEDDTWTVVDEGYDYEVIFPQEAREFLDKYSLEISVITDETVLNRIREELRKGLEEGISTKELIANIQRTSETWLSEWHAQTIARTETSKMYNAGRLARWLDPEINGFVEALQYDAIIDRRTTELCRHLDGKIVSIKRADVIAEYTPPNHFQCRSTWLPVTKYEEWEDDFTVDIEPDKGFVFKAPLPKLLQGKTEPLVQPKKKIDPREVTDPDIIRNLPDDDFKIAIGNIKDIALKLALVKERAEKMLVRETGLKEEVVDALFTYWGYNSDELEGSFEIFDTLYKFYMTPEMRETVEELVRKLYDAGDNYGNEALKKVIEEFAKEYGSKPEYADLIAKLRQGISQARYKMTWKGLKPVEQTEESKKLLTMSMPPRTANFRNATGLQQALKEAQAWLLKYVDPKLAPKTGIKVRFKNDLYRAYATGASGEIYFGAVEKEAGVVVHEVGHVFHWNNKAVADLINEFYQQRTKNEEITLYRGEKTKKDNFYNPYVGRVYGWEQRFKGSEYATREFMGQEVLSMGIQALYENPEKFYQDDKEHFLLTYAILRGLF</sequence>
<comment type="caution">
    <text evidence="2">The sequence shown here is derived from an EMBL/GenBank/DDBJ whole genome shotgun (WGS) entry which is preliminary data.</text>
</comment>
<dbReference type="NCBIfam" id="TIGR01641">
    <property type="entry name" value="phageSPP1_gp7"/>
    <property type="match status" value="1"/>
</dbReference>
<dbReference type="Proteomes" id="UP000032522">
    <property type="component" value="Unassembled WGS sequence"/>
</dbReference>
<name>A0A0D8BSL2_GEOKU</name>
<protein>
    <submittedName>
        <fullName evidence="2">Phage head morphogenesis, SPP1 gp7 family domain protein</fullName>
    </submittedName>
</protein>